<keyword evidence="3" id="KW-1185">Reference proteome</keyword>
<evidence type="ECO:0000256" key="1">
    <source>
        <dbReference type="SAM" id="SignalP"/>
    </source>
</evidence>
<sequence>MGRMLVVVLWLCAGSALAASAGAAIEVHGSADGKAPAWTISSTAPPGWTTDCCTYARAIGVNEVLYQGEWTGKPDRVMVLNVWPSKLPTLDAELQDDRKHYLQADPAGKVVAFPVKNPRMPCSGVLYSGSDHVDDPVVFCDPGAATGIRYSWSMTVSAVDPSRESLLDAFRQVVAHSRYANPAPTSSSAGKAH</sequence>
<dbReference type="Proteomes" id="UP001620461">
    <property type="component" value="Unassembled WGS sequence"/>
</dbReference>
<feature type="chain" id="PRO_5046520671" evidence="1">
    <location>
        <begin position="19"/>
        <end position="193"/>
    </location>
</feature>
<reference evidence="2 3" key="1">
    <citation type="submission" date="2020-10" db="EMBL/GenBank/DDBJ databases">
        <title>Phylogeny of dyella-like bacteria.</title>
        <authorList>
            <person name="Fu J."/>
        </authorList>
    </citation>
    <scope>NUCLEOTIDE SEQUENCE [LARGE SCALE GENOMIC DNA]</scope>
    <source>
        <strain evidence="2 3">JP1</strain>
    </source>
</reference>
<organism evidence="2 3">
    <name type="scientific">Dyella jejuensis</name>
    <dbReference type="NCBI Taxonomy" id="1432009"/>
    <lineage>
        <taxon>Bacteria</taxon>
        <taxon>Pseudomonadati</taxon>
        <taxon>Pseudomonadota</taxon>
        <taxon>Gammaproteobacteria</taxon>
        <taxon>Lysobacterales</taxon>
        <taxon>Rhodanobacteraceae</taxon>
        <taxon>Dyella</taxon>
    </lineage>
</organism>
<evidence type="ECO:0000313" key="3">
    <source>
        <dbReference type="Proteomes" id="UP001620461"/>
    </source>
</evidence>
<feature type="signal peptide" evidence="1">
    <location>
        <begin position="1"/>
        <end position="18"/>
    </location>
</feature>
<gene>
    <name evidence="2" type="ORF">ISP15_12110</name>
</gene>
<protein>
    <submittedName>
        <fullName evidence="2">Uncharacterized protein</fullName>
    </submittedName>
</protein>
<keyword evidence="1" id="KW-0732">Signal</keyword>
<evidence type="ECO:0000313" key="2">
    <source>
        <dbReference type="EMBL" id="MFK2901083.1"/>
    </source>
</evidence>
<accession>A0ABW8JJ15</accession>
<comment type="caution">
    <text evidence="2">The sequence shown here is derived from an EMBL/GenBank/DDBJ whole genome shotgun (WGS) entry which is preliminary data.</text>
</comment>
<name>A0ABW8JJ15_9GAMM</name>
<dbReference type="EMBL" id="JADIKJ010000012">
    <property type="protein sequence ID" value="MFK2901083.1"/>
    <property type="molecule type" value="Genomic_DNA"/>
</dbReference>
<proteinExistence type="predicted"/>